<organism evidence="1 2">
    <name type="scientific">Mycoplasmopsis edwardii</name>
    <dbReference type="NCBI Taxonomy" id="53558"/>
    <lineage>
        <taxon>Bacteria</taxon>
        <taxon>Bacillati</taxon>
        <taxon>Mycoplasmatota</taxon>
        <taxon>Mycoplasmoidales</taxon>
        <taxon>Metamycoplasmataceae</taxon>
        <taxon>Mycoplasmopsis</taxon>
    </lineage>
</organism>
<dbReference type="RefSeq" id="WP_117275769.1">
    <property type="nucleotide sequence ID" value="NZ_LS991951.1"/>
</dbReference>
<dbReference type="EMBL" id="LS991951">
    <property type="protein sequence ID" value="SYV97915.1"/>
    <property type="molecule type" value="Genomic_DNA"/>
</dbReference>
<evidence type="ECO:0000313" key="1">
    <source>
        <dbReference type="EMBL" id="SYV97915.1"/>
    </source>
</evidence>
<dbReference type="AlphaFoldDB" id="A0A3B0PTJ5"/>
<dbReference type="KEGG" id="medw:NCTC10132_01286"/>
<sequence>MGSKVFAKCIRCEREYQYLFGEINEFALYDTFLKIFEEKQVNLFKKDNFMQVYFELLKDQMNDKDELNKLLEFNYEKIMNFFLPDEIELLRSNIFMSHELRVHTVFDTNLEPVNRTMLYIPFLKVKFLDGTEYVRKYSENAKYVEFSEDQHFLTCAFCNETIAAFQKEEKIN</sequence>
<proteinExistence type="predicted"/>
<name>A0A3B0PTJ5_9BACT</name>
<evidence type="ECO:0000313" key="2">
    <source>
        <dbReference type="Proteomes" id="UP000257559"/>
    </source>
</evidence>
<dbReference type="OrthoDB" id="398600at2"/>
<gene>
    <name evidence="1" type="ORF">NCTC10132_01286</name>
</gene>
<dbReference type="Proteomes" id="UP000257559">
    <property type="component" value="Chromosome"/>
</dbReference>
<accession>A0A3B0PTJ5</accession>
<protein>
    <submittedName>
        <fullName evidence="1">Uncharacterized protein</fullName>
    </submittedName>
</protein>
<reference evidence="2" key="1">
    <citation type="submission" date="2018-06" db="EMBL/GenBank/DDBJ databases">
        <authorList>
            <consortium name="Pathogen Informatics"/>
        </authorList>
    </citation>
    <scope>NUCLEOTIDE SEQUENCE [LARGE SCALE GENOMIC DNA]</scope>
    <source>
        <strain evidence="2">NCTC10132</strain>
    </source>
</reference>
<keyword evidence="2" id="KW-1185">Reference proteome</keyword>